<gene>
    <name evidence="1" type="ORF">Fot_27887</name>
</gene>
<dbReference type="Proteomes" id="UP001604277">
    <property type="component" value="Unassembled WGS sequence"/>
</dbReference>
<comment type="caution">
    <text evidence="1">The sequence shown here is derived from an EMBL/GenBank/DDBJ whole genome shotgun (WGS) entry which is preliminary data.</text>
</comment>
<keyword evidence="2" id="KW-1185">Reference proteome</keyword>
<evidence type="ECO:0000313" key="2">
    <source>
        <dbReference type="Proteomes" id="UP001604277"/>
    </source>
</evidence>
<dbReference type="EMBL" id="JBFOLJ010000008">
    <property type="protein sequence ID" value="KAL2513916.1"/>
    <property type="molecule type" value="Genomic_DNA"/>
</dbReference>
<name>A0ABD1TMF6_9LAMI</name>
<proteinExistence type="predicted"/>
<reference evidence="2" key="1">
    <citation type="submission" date="2024-07" db="EMBL/GenBank/DDBJ databases">
        <title>Two chromosome-level genome assemblies of Korean endemic species Abeliophyllum distichum and Forsythia ovata (Oleaceae).</title>
        <authorList>
            <person name="Jang H."/>
        </authorList>
    </citation>
    <scope>NUCLEOTIDE SEQUENCE [LARGE SCALE GENOMIC DNA]</scope>
</reference>
<accession>A0ABD1TMF6</accession>
<sequence>MAMNLLSPPRTNYEITPRSSSVLPSIIPAPSTRIIKPPSDNSISSFGVNKFQNMDFIENNIEIPEDIKWNEYLQSPFLLNNPIQNQTHFATEDSVSAANWHSNQLQQPLQSAEIYRKHFQMLPASFGQFS</sequence>
<dbReference type="AlphaFoldDB" id="A0ABD1TMF6"/>
<evidence type="ECO:0000313" key="1">
    <source>
        <dbReference type="EMBL" id="KAL2513916.1"/>
    </source>
</evidence>
<organism evidence="1 2">
    <name type="scientific">Forsythia ovata</name>
    <dbReference type="NCBI Taxonomy" id="205694"/>
    <lineage>
        <taxon>Eukaryota</taxon>
        <taxon>Viridiplantae</taxon>
        <taxon>Streptophyta</taxon>
        <taxon>Embryophyta</taxon>
        <taxon>Tracheophyta</taxon>
        <taxon>Spermatophyta</taxon>
        <taxon>Magnoliopsida</taxon>
        <taxon>eudicotyledons</taxon>
        <taxon>Gunneridae</taxon>
        <taxon>Pentapetalae</taxon>
        <taxon>asterids</taxon>
        <taxon>lamiids</taxon>
        <taxon>Lamiales</taxon>
        <taxon>Oleaceae</taxon>
        <taxon>Forsythieae</taxon>
        <taxon>Forsythia</taxon>
    </lineage>
</organism>
<protein>
    <submittedName>
        <fullName evidence="1">Transcription factor MYB</fullName>
    </submittedName>
</protein>